<dbReference type="InterPro" id="IPR023606">
    <property type="entry name" value="CoA-Trfase_III_dom_1_sf"/>
</dbReference>
<dbReference type="Gene3D" id="3.40.50.10540">
    <property type="entry name" value="Crotonobetainyl-coa:carnitine coa-transferase, domain 1"/>
    <property type="match status" value="1"/>
</dbReference>
<dbReference type="EMBL" id="JBHUGH010000005">
    <property type="protein sequence ID" value="MFD1912179.1"/>
    <property type="molecule type" value="Genomic_DNA"/>
</dbReference>
<dbReference type="Proteomes" id="UP001597353">
    <property type="component" value="Unassembled WGS sequence"/>
</dbReference>
<dbReference type="GO" id="GO:0016740">
    <property type="term" value="F:transferase activity"/>
    <property type="evidence" value="ECO:0007669"/>
    <property type="project" value="UniProtKB-KW"/>
</dbReference>
<dbReference type="Gene3D" id="3.30.1540.10">
    <property type="entry name" value="formyl-coa transferase, domain 3"/>
    <property type="match status" value="1"/>
</dbReference>
<evidence type="ECO:0000313" key="2">
    <source>
        <dbReference type="Proteomes" id="UP001597353"/>
    </source>
</evidence>
<sequence>MSALSDIRVLDFAKFLPGPYCTWLLADMGADVIRIENPREVRKQAQVFGWDKLTEDDRRRLRENDILARNKRSVMLDLGDADAIEAIKALVATADVVVEDYRPGVMDKMGLGYEALAAVKPDLIYTSLTLCGQTGPYRDKPGHDPIALAIAGVLSRIGENPDAPGFAGVPAADVITGTHAAFATLAALMDRSRTGKGQHIDVAMSDCAMSLLVNVLSRYPDVSRIPPRGTRRADIGLWRTRDGKFVCTTDMEPRYWRAFCEAVGRPDFIPLQHATAHHADIRATLDRIFASRTQAEWLDLLGAAGTQFAPVLDVAEALEDPHNTARGMVMDLGTGEDTVRHLGAPVRLSGATEIRNLGRLPGADTEEVLAEVLADLGFSRERVREMKGRRIQPVSGN</sequence>
<reference evidence="2" key="1">
    <citation type="journal article" date="2019" name="Int. J. Syst. Evol. Microbiol.">
        <title>The Global Catalogue of Microorganisms (GCM) 10K type strain sequencing project: providing services to taxonomists for standard genome sequencing and annotation.</title>
        <authorList>
            <consortium name="The Broad Institute Genomics Platform"/>
            <consortium name="The Broad Institute Genome Sequencing Center for Infectious Disease"/>
            <person name="Wu L."/>
            <person name="Ma J."/>
        </authorList>
    </citation>
    <scope>NUCLEOTIDE SEQUENCE [LARGE SCALE GENOMIC DNA]</scope>
    <source>
        <strain evidence="2">CGMCC 4.7242</strain>
    </source>
</reference>
<accession>A0ABW4S3I7</accession>
<keyword evidence="2" id="KW-1185">Reference proteome</keyword>
<proteinExistence type="predicted"/>
<dbReference type="InterPro" id="IPR050509">
    <property type="entry name" value="CoA-transferase_III"/>
</dbReference>
<evidence type="ECO:0000313" key="1">
    <source>
        <dbReference type="EMBL" id="MFD1912179.1"/>
    </source>
</evidence>
<protein>
    <submittedName>
        <fullName evidence="1">CaiB/BaiF CoA transferase family protein</fullName>
    </submittedName>
</protein>
<dbReference type="PANTHER" id="PTHR48228">
    <property type="entry name" value="SUCCINYL-COA--D-CITRAMALATE COA-TRANSFERASE"/>
    <property type="match status" value="1"/>
</dbReference>
<gene>
    <name evidence="1" type="ORF">ACFSGJ_08120</name>
</gene>
<dbReference type="PANTHER" id="PTHR48228:SF5">
    <property type="entry name" value="ALPHA-METHYLACYL-COA RACEMASE"/>
    <property type="match status" value="1"/>
</dbReference>
<dbReference type="InterPro" id="IPR003673">
    <property type="entry name" value="CoA-Trfase_fam_III"/>
</dbReference>
<name>A0ABW4S3I7_9RHOB</name>
<dbReference type="SUPFAM" id="SSF89796">
    <property type="entry name" value="CoA-transferase family III (CaiB/BaiF)"/>
    <property type="match status" value="1"/>
</dbReference>
<keyword evidence="1" id="KW-0808">Transferase</keyword>
<organism evidence="1 2">
    <name type="scientific">Halodurantibacterium flavum</name>
    <dbReference type="NCBI Taxonomy" id="1382802"/>
    <lineage>
        <taxon>Bacteria</taxon>
        <taxon>Pseudomonadati</taxon>
        <taxon>Pseudomonadota</taxon>
        <taxon>Alphaproteobacteria</taxon>
        <taxon>Rhodobacterales</taxon>
        <taxon>Paracoccaceae</taxon>
        <taxon>Halodurantibacterium</taxon>
    </lineage>
</organism>
<dbReference type="Pfam" id="PF02515">
    <property type="entry name" value="CoA_transf_3"/>
    <property type="match status" value="1"/>
</dbReference>
<dbReference type="RefSeq" id="WP_390260597.1">
    <property type="nucleotide sequence ID" value="NZ_JBHUGH010000005.1"/>
</dbReference>
<dbReference type="InterPro" id="IPR044855">
    <property type="entry name" value="CoA-Trfase_III_dom3_sf"/>
</dbReference>
<comment type="caution">
    <text evidence="1">The sequence shown here is derived from an EMBL/GenBank/DDBJ whole genome shotgun (WGS) entry which is preliminary data.</text>
</comment>